<protein>
    <submittedName>
        <fullName evidence="1">Uncharacterized protein</fullName>
    </submittedName>
</protein>
<dbReference type="RefSeq" id="WP_227209242.1">
    <property type="nucleotide sequence ID" value="NZ_JAJCLO010000021.1"/>
</dbReference>
<name>A0ABT5UUJ2_EUBLI</name>
<reference evidence="1 2" key="1">
    <citation type="submission" date="2023-02" db="EMBL/GenBank/DDBJ databases">
        <title>Comparative genome analysis of Eubacterium limosum species.</title>
        <authorList>
            <person name="Bak J.E."/>
        </authorList>
    </citation>
    <scope>NUCLEOTIDE SEQUENCE [LARGE SCALE GENOMIC DNA]</scope>
    <source>
        <strain evidence="1 2">KGMB01548</strain>
    </source>
</reference>
<dbReference type="EMBL" id="JAQSVD010000017">
    <property type="protein sequence ID" value="MDE1472637.1"/>
    <property type="molecule type" value="Genomic_DNA"/>
</dbReference>
<evidence type="ECO:0000313" key="2">
    <source>
        <dbReference type="Proteomes" id="UP001215087"/>
    </source>
</evidence>
<sequence length="66" mass="7719">MNKYGRGPRIINRRRNYRVLAECRVEAGFYARDAEEAEDLFNDFSAAVEDRFPGIVLEITDVYEDD</sequence>
<keyword evidence="2" id="KW-1185">Reference proteome</keyword>
<gene>
    <name evidence="1" type="ORF">PTZ04_20450</name>
</gene>
<dbReference type="Proteomes" id="UP001215087">
    <property type="component" value="Unassembled WGS sequence"/>
</dbReference>
<organism evidence="1 2">
    <name type="scientific">Eubacterium limosum</name>
    <dbReference type="NCBI Taxonomy" id="1736"/>
    <lineage>
        <taxon>Bacteria</taxon>
        <taxon>Bacillati</taxon>
        <taxon>Bacillota</taxon>
        <taxon>Clostridia</taxon>
        <taxon>Eubacteriales</taxon>
        <taxon>Eubacteriaceae</taxon>
        <taxon>Eubacterium</taxon>
    </lineage>
</organism>
<accession>A0ABT5UUJ2</accession>
<proteinExistence type="predicted"/>
<evidence type="ECO:0000313" key="1">
    <source>
        <dbReference type="EMBL" id="MDE1472637.1"/>
    </source>
</evidence>
<comment type="caution">
    <text evidence="1">The sequence shown here is derived from an EMBL/GenBank/DDBJ whole genome shotgun (WGS) entry which is preliminary data.</text>
</comment>